<sequence length="534" mass="61297">MLNNSGSSSANRSTQFRPYRLNHKSKKILDLINILGRSYSEESIAYEDLFIKNTDSFKCLAQVSVSRSSILRHPLYPFPIIQNPGLERAIDYKEPEPVFDGTGCENYLRLCKFHNVPVLRRVLKSLGTNELNLKYFGLKEKQVLGIMDTLKQNKYVEYVDLQDNWLSANSVKYVSEMLKFNFTIKKLALQECRIKPEGAEILSGGLINSPSLVELDLSFNSLGDEGMTLLEMGLRENLTIKILNLSHNELGEDSGMVLSRIFLKQNILKELDLSWNNFNTYSKGNMALFKALSNCTELRAFNLAWNTISDTSLARSITTYLRTAKNLECFDISNNRLIRESLHNMINGLKRCKELRVLKIGNNLIEPDQTLNFLTLFNYLPMLTELSLENISVNKDFLPIWMELKEQGKKIEIGTVLNNYVIHGPDKKRLLFNRAKYLAMKAKSKKSQVDFGHFILQLPENDIEPTEFEKLITNFKMKKVDVNLITAIMNEFPAPKNMVSCKTMKESYMAYFPNTDTKYKNKTPVQLAPPPREN</sequence>
<protein>
    <submittedName>
        <fullName evidence="1">Uncharacterized protein</fullName>
    </submittedName>
</protein>
<dbReference type="EMBL" id="JAVRBK010000002">
    <property type="protein sequence ID" value="KAK5647236.1"/>
    <property type="molecule type" value="Genomic_DNA"/>
</dbReference>
<keyword evidence="2" id="KW-1185">Reference proteome</keyword>
<dbReference type="InterPro" id="IPR052394">
    <property type="entry name" value="LRR-containing"/>
</dbReference>
<dbReference type="AlphaFoldDB" id="A0AAN7VLB6"/>
<dbReference type="InterPro" id="IPR032675">
    <property type="entry name" value="LRR_dom_sf"/>
</dbReference>
<dbReference type="PANTHER" id="PTHR24114:SF2">
    <property type="entry name" value="F-BOX DOMAIN-CONTAINING PROTEIN-RELATED"/>
    <property type="match status" value="1"/>
</dbReference>
<comment type="caution">
    <text evidence="1">The sequence shown here is derived from an EMBL/GenBank/DDBJ whole genome shotgun (WGS) entry which is preliminary data.</text>
</comment>
<evidence type="ECO:0000313" key="1">
    <source>
        <dbReference type="EMBL" id="KAK5647236.1"/>
    </source>
</evidence>
<proteinExistence type="predicted"/>
<dbReference type="Proteomes" id="UP001329430">
    <property type="component" value="Chromosome 2"/>
</dbReference>
<accession>A0AAN7VLB6</accession>
<gene>
    <name evidence="1" type="ORF">RI129_002128</name>
</gene>
<dbReference type="InterPro" id="IPR001611">
    <property type="entry name" value="Leu-rich_rpt"/>
</dbReference>
<dbReference type="Gene3D" id="3.80.10.10">
    <property type="entry name" value="Ribonuclease Inhibitor"/>
    <property type="match status" value="1"/>
</dbReference>
<organism evidence="1 2">
    <name type="scientific">Pyrocoelia pectoralis</name>
    <dbReference type="NCBI Taxonomy" id="417401"/>
    <lineage>
        <taxon>Eukaryota</taxon>
        <taxon>Metazoa</taxon>
        <taxon>Ecdysozoa</taxon>
        <taxon>Arthropoda</taxon>
        <taxon>Hexapoda</taxon>
        <taxon>Insecta</taxon>
        <taxon>Pterygota</taxon>
        <taxon>Neoptera</taxon>
        <taxon>Endopterygota</taxon>
        <taxon>Coleoptera</taxon>
        <taxon>Polyphaga</taxon>
        <taxon>Elateriformia</taxon>
        <taxon>Elateroidea</taxon>
        <taxon>Lampyridae</taxon>
        <taxon>Lampyrinae</taxon>
        <taxon>Pyrocoelia</taxon>
    </lineage>
</organism>
<name>A0AAN7VLB6_9COLE</name>
<dbReference type="PANTHER" id="PTHR24114">
    <property type="entry name" value="LEUCINE RICH REPEAT FAMILY PROTEIN"/>
    <property type="match status" value="1"/>
</dbReference>
<dbReference type="SUPFAM" id="SSF52047">
    <property type="entry name" value="RNI-like"/>
    <property type="match status" value="1"/>
</dbReference>
<reference evidence="1 2" key="1">
    <citation type="journal article" date="2024" name="Insects">
        <title>An Improved Chromosome-Level Genome Assembly of the Firefly Pyrocoelia pectoralis.</title>
        <authorList>
            <person name="Fu X."/>
            <person name="Meyer-Rochow V.B."/>
            <person name="Ballantyne L."/>
            <person name="Zhu X."/>
        </authorList>
    </citation>
    <scope>NUCLEOTIDE SEQUENCE [LARGE SCALE GENOMIC DNA]</scope>
    <source>
        <strain evidence="1">XCY_ONT2</strain>
    </source>
</reference>
<evidence type="ECO:0000313" key="2">
    <source>
        <dbReference type="Proteomes" id="UP001329430"/>
    </source>
</evidence>
<dbReference type="SMART" id="SM00368">
    <property type="entry name" value="LRR_RI"/>
    <property type="match status" value="4"/>
</dbReference>
<dbReference type="Pfam" id="PF13516">
    <property type="entry name" value="LRR_6"/>
    <property type="match status" value="3"/>
</dbReference>